<feature type="region of interest" description="Disordered" evidence="1">
    <location>
        <begin position="1"/>
        <end position="24"/>
    </location>
</feature>
<gene>
    <name evidence="2" type="ORF">C1SCF055_LOCUS992</name>
</gene>
<feature type="region of interest" description="Disordered" evidence="1">
    <location>
        <begin position="397"/>
        <end position="434"/>
    </location>
</feature>
<accession>A0A9P1BGN9</accession>
<comment type="caution">
    <text evidence="2">The sequence shown here is derived from an EMBL/GenBank/DDBJ whole genome shotgun (WGS) entry which is preliminary data.</text>
</comment>
<evidence type="ECO:0000313" key="3">
    <source>
        <dbReference type="EMBL" id="CAL4759717.1"/>
    </source>
</evidence>
<reference evidence="3 4" key="2">
    <citation type="submission" date="2024-05" db="EMBL/GenBank/DDBJ databases">
        <authorList>
            <person name="Chen Y."/>
            <person name="Shah S."/>
            <person name="Dougan E. K."/>
            <person name="Thang M."/>
            <person name="Chan C."/>
        </authorList>
    </citation>
    <scope>NUCLEOTIDE SEQUENCE [LARGE SCALE GENOMIC DNA]</scope>
</reference>
<evidence type="ECO:0000313" key="2">
    <source>
        <dbReference type="EMBL" id="CAI3972405.1"/>
    </source>
</evidence>
<dbReference type="EMBL" id="CAMXCT020000009">
    <property type="protein sequence ID" value="CAL1125780.1"/>
    <property type="molecule type" value="Genomic_DNA"/>
</dbReference>
<evidence type="ECO:0000313" key="4">
    <source>
        <dbReference type="Proteomes" id="UP001152797"/>
    </source>
</evidence>
<keyword evidence="4" id="KW-1185">Reference proteome</keyword>
<proteinExistence type="predicted"/>
<sequence>MASSAPPPPPPGKGKGKHAATDALRGLAGFETQQEIADAREAAAKAKAGMSMKRKVEDLLPQFTDGQGGLVSMLQKASVIEYFPYAPNQLARNFQLINGAMTASAKYGVNRTIPAILVMCDILATYHLILKQYCMQATTTTVTVLPGDNYGPDATDKAALANTIDRMDPEMISQNAWITKIIGMFEDAQKNILSPMYKFVNFRHDADQCAAVWAENALTPVEIELMIISWFQGLEFGAMVALVLSMCFGQTRAGEQLLQRRFFPYHRMYVQPLLAGADAFTGQLLTDLPNFDQSLIARRSASLTHAAMHAYAVSLLSMPPSSAITGEEGLPPLGQLVAQHPEASTAPSCVRNPLPLLAYPAQELRMGLNSKILAGEVPPSAPALSAELFVGGDVATGSPRDGMLEDVRSPAASPDSGNPQEIEAPATSSMSVAEHVEPQLAPLEKLGRECDQEEQDRFYDLLLAAVLPLFGDGTSLAAEQAAVLLQKGGLSEAQQEMVANASPLGCEEVLDGEDLRRVLESMARIQDGEDAQSQGTIPRRVPRIKGVTWDGGRLRMGESFYA</sequence>
<name>A0A9P1BGN9_9DINO</name>
<dbReference type="Proteomes" id="UP001152797">
    <property type="component" value="Unassembled WGS sequence"/>
</dbReference>
<protein>
    <submittedName>
        <fullName evidence="2">Uncharacterized protein</fullName>
    </submittedName>
</protein>
<feature type="compositionally biased region" description="Pro residues" evidence="1">
    <location>
        <begin position="1"/>
        <end position="12"/>
    </location>
</feature>
<organism evidence="2">
    <name type="scientific">Cladocopium goreaui</name>
    <dbReference type="NCBI Taxonomy" id="2562237"/>
    <lineage>
        <taxon>Eukaryota</taxon>
        <taxon>Sar</taxon>
        <taxon>Alveolata</taxon>
        <taxon>Dinophyceae</taxon>
        <taxon>Suessiales</taxon>
        <taxon>Symbiodiniaceae</taxon>
        <taxon>Cladocopium</taxon>
    </lineage>
</organism>
<dbReference type="EMBL" id="CAMXCT030000009">
    <property type="protein sequence ID" value="CAL4759717.1"/>
    <property type="molecule type" value="Genomic_DNA"/>
</dbReference>
<dbReference type="AlphaFoldDB" id="A0A9P1BGN9"/>
<evidence type="ECO:0000256" key="1">
    <source>
        <dbReference type="SAM" id="MobiDB-lite"/>
    </source>
</evidence>
<reference evidence="2" key="1">
    <citation type="submission" date="2022-10" db="EMBL/GenBank/DDBJ databases">
        <authorList>
            <person name="Chen Y."/>
            <person name="Dougan E. K."/>
            <person name="Chan C."/>
            <person name="Rhodes N."/>
            <person name="Thang M."/>
        </authorList>
    </citation>
    <scope>NUCLEOTIDE SEQUENCE</scope>
</reference>
<dbReference type="EMBL" id="CAMXCT010000009">
    <property type="protein sequence ID" value="CAI3972405.1"/>
    <property type="molecule type" value="Genomic_DNA"/>
</dbReference>